<dbReference type="EMBL" id="JBJUIK010000001">
    <property type="protein sequence ID" value="KAL3537845.1"/>
    <property type="molecule type" value="Genomic_DNA"/>
</dbReference>
<feature type="transmembrane region" description="Helical" evidence="1">
    <location>
        <begin position="198"/>
        <end position="216"/>
    </location>
</feature>
<evidence type="ECO:0000313" key="4">
    <source>
        <dbReference type="Proteomes" id="UP001630127"/>
    </source>
</evidence>
<dbReference type="InterPro" id="IPR023616">
    <property type="entry name" value="Cyt_c_oxase-like_su1_dom"/>
</dbReference>
<feature type="transmembrane region" description="Helical" evidence="1">
    <location>
        <begin position="167"/>
        <end position="186"/>
    </location>
</feature>
<dbReference type="Gene3D" id="1.20.210.10">
    <property type="entry name" value="Cytochrome c oxidase-like, subunit I domain"/>
    <property type="match status" value="1"/>
</dbReference>
<keyword evidence="1" id="KW-0472">Membrane</keyword>
<dbReference type="PANTHER" id="PTHR10422:SF18">
    <property type="entry name" value="CYTOCHROME C OXIDASE SUBUNIT 1"/>
    <property type="match status" value="1"/>
</dbReference>
<gene>
    <name evidence="3" type="ORF">ACH5RR_001211</name>
</gene>
<reference evidence="3 4" key="1">
    <citation type="submission" date="2024-11" db="EMBL/GenBank/DDBJ databases">
        <title>A near-complete genome assembly of Cinchona calisaya.</title>
        <authorList>
            <person name="Lian D.C."/>
            <person name="Zhao X.W."/>
            <person name="Wei L."/>
        </authorList>
    </citation>
    <scope>NUCLEOTIDE SEQUENCE [LARGE SCALE GENOMIC DNA]</scope>
    <source>
        <tissue evidence="3">Nenye</tissue>
    </source>
</reference>
<evidence type="ECO:0000256" key="1">
    <source>
        <dbReference type="SAM" id="Phobius"/>
    </source>
</evidence>
<dbReference type="PROSITE" id="PS50855">
    <property type="entry name" value="COX1"/>
    <property type="match status" value="1"/>
</dbReference>
<dbReference type="Proteomes" id="UP001630127">
    <property type="component" value="Unassembled WGS sequence"/>
</dbReference>
<keyword evidence="1" id="KW-0812">Transmembrane</keyword>
<organism evidence="3 4">
    <name type="scientific">Cinchona calisaya</name>
    <dbReference type="NCBI Taxonomy" id="153742"/>
    <lineage>
        <taxon>Eukaryota</taxon>
        <taxon>Viridiplantae</taxon>
        <taxon>Streptophyta</taxon>
        <taxon>Embryophyta</taxon>
        <taxon>Tracheophyta</taxon>
        <taxon>Spermatophyta</taxon>
        <taxon>Magnoliopsida</taxon>
        <taxon>eudicotyledons</taxon>
        <taxon>Gunneridae</taxon>
        <taxon>Pentapetalae</taxon>
        <taxon>asterids</taxon>
        <taxon>lamiids</taxon>
        <taxon>Gentianales</taxon>
        <taxon>Rubiaceae</taxon>
        <taxon>Cinchonoideae</taxon>
        <taxon>Cinchoneae</taxon>
        <taxon>Cinchona</taxon>
    </lineage>
</organism>
<keyword evidence="4" id="KW-1185">Reference proteome</keyword>
<comment type="caution">
    <text evidence="3">The sequence shown here is derived from an EMBL/GenBank/DDBJ whole genome shotgun (WGS) entry which is preliminary data.</text>
</comment>
<dbReference type="InterPro" id="IPR000883">
    <property type="entry name" value="Cyt_C_Oxase_1"/>
</dbReference>
<accession>A0ABD3B3B4</accession>
<dbReference type="InterPro" id="IPR036927">
    <property type="entry name" value="Cyt_c_oxase-like_su1_sf"/>
</dbReference>
<dbReference type="SUPFAM" id="SSF81442">
    <property type="entry name" value="Cytochrome c oxidase subunit I-like"/>
    <property type="match status" value="1"/>
</dbReference>
<evidence type="ECO:0000313" key="3">
    <source>
        <dbReference type="EMBL" id="KAL3537845.1"/>
    </source>
</evidence>
<keyword evidence="1" id="KW-1133">Transmembrane helix</keyword>
<dbReference type="AlphaFoldDB" id="A0ABD3B3B4"/>
<sequence length="230" mass="26124">MEGMWRSLVAPLFWEENFMGSNPVLPAYSSWTNIFSFYDTIYMQDVLGVKDLEASYQRLSARTGLDASIKKILRRLRDRGLISRRRPWPIHVVFLTNVSDENIVNWSMGIAISPLSYYRLYPTHQPLKELPDQNKIPRQRRALRQFTLSTEKSVGCVTYFIGSHLEVYIPILPGSGIISHIVLTFSGNPVFGYLGMDYAMISIGVLGFLVWAHHMFTADVSGSSPLISNS</sequence>
<name>A0ABD3B3B4_9GENT</name>
<evidence type="ECO:0000259" key="2">
    <source>
        <dbReference type="PROSITE" id="PS50855"/>
    </source>
</evidence>
<feature type="domain" description="Cytochrome oxidase subunit I profile" evidence="2">
    <location>
        <begin position="159"/>
        <end position="217"/>
    </location>
</feature>
<protein>
    <recommendedName>
        <fullName evidence="2">Cytochrome oxidase subunit I profile domain-containing protein</fullName>
    </recommendedName>
</protein>
<dbReference type="Pfam" id="PF00115">
    <property type="entry name" value="COX1"/>
    <property type="match status" value="1"/>
</dbReference>
<proteinExistence type="predicted"/>
<dbReference type="PANTHER" id="PTHR10422">
    <property type="entry name" value="CYTOCHROME C OXIDASE SUBUNIT 1"/>
    <property type="match status" value="1"/>
</dbReference>